<dbReference type="Pfam" id="PF13302">
    <property type="entry name" value="Acetyltransf_3"/>
    <property type="match status" value="1"/>
</dbReference>
<proteinExistence type="predicted"/>
<dbReference type="AlphaFoldDB" id="A0A0R2JZK7"/>
<protein>
    <recommendedName>
        <fullName evidence="1">N-acetyltransferase domain-containing protein</fullName>
    </recommendedName>
</protein>
<gene>
    <name evidence="2" type="ORF">IV52_GL000027</name>
</gene>
<dbReference type="PANTHER" id="PTHR43415">
    <property type="entry name" value="SPERMIDINE N(1)-ACETYLTRANSFERASE"/>
    <property type="match status" value="1"/>
</dbReference>
<comment type="caution">
    <text evidence="2">The sequence shown here is derived from an EMBL/GenBank/DDBJ whole genome shotgun (WGS) entry which is preliminary data.</text>
</comment>
<organism evidence="2 3">
    <name type="scientific">Fructilactobacillus lindneri DSM 20690 = JCM 11027</name>
    <dbReference type="NCBI Taxonomy" id="1122148"/>
    <lineage>
        <taxon>Bacteria</taxon>
        <taxon>Bacillati</taxon>
        <taxon>Bacillota</taxon>
        <taxon>Bacilli</taxon>
        <taxon>Lactobacillales</taxon>
        <taxon>Lactobacillaceae</taxon>
        <taxon>Fructilactobacillus</taxon>
    </lineage>
</organism>
<dbReference type="InterPro" id="IPR016181">
    <property type="entry name" value="Acyl_CoA_acyltransferase"/>
</dbReference>
<dbReference type="PANTHER" id="PTHR43415:SF6">
    <property type="entry name" value="SPERMIDINE N(1)-ACETYLTRANSFERASE"/>
    <property type="match status" value="1"/>
</dbReference>
<dbReference type="EMBL" id="JQBT01000010">
    <property type="protein sequence ID" value="KRN80453.1"/>
    <property type="molecule type" value="Genomic_DNA"/>
</dbReference>
<dbReference type="GO" id="GO:0004145">
    <property type="term" value="F:diamine N-acetyltransferase activity"/>
    <property type="evidence" value="ECO:0007669"/>
    <property type="project" value="TreeGrafter"/>
</dbReference>
<sequence>MSQNKISLQPLTKDLKDVELVQNLFVQPSTLRYWFMPPFSNQAQLDQFIDKHIKNNDIISATINVLESGLAERKLKVGLIEVIDIDQIARTGEIEIALLDKFNGYGYAQKAMQQMILQMFKNYNMHKLFLYVDVENAAAVHIYQKLGFKTEGTIKDQFYSGGSYHDAYYMGLTRENIK</sequence>
<dbReference type="PROSITE" id="PS51186">
    <property type="entry name" value="GNAT"/>
    <property type="match status" value="1"/>
</dbReference>
<feature type="domain" description="N-acetyltransferase" evidence="1">
    <location>
        <begin position="6"/>
        <end position="175"/>
    </location>
</feature>
<dbReference type="InterPro" id="IPR000182">
    <property type="entry name" value="GNAT_dom"/>
</dbReference>
<dbReference type="Gene3D" id="3.40.630.30">
    <property type="match status" value="1"/>
</dbReference>
<reference evidence="2 3" key="1">
    <citation type="journal article" date="2015" name="Genome Announc.">
        <title>Expanding the biotechnology potential of lactobacilli through comparative genomics of 213 strains and associated genera.</title>
        <authorList>
            <person name="Sun Z."/>
            <person name="Harris H.M."/>
            <person name="McCann A."/>
            <person name="Guo C."/>
            <person name="Argimon S."/>
            <person name="Zhang W."/>
            <person name="Yang X."/>
            <person name="Jeffery I.B."/>
            <person name="Cooney J.C."/>
            <person name="Kagawa T.F."/>
            <person name="Liu W."/>
            <person name="Song Y."/>
            <person name="Salvetti E."/>
            <person name="Wrobel A."/>
            <person name="Rasinkangas P."/>
            <person name="Parkhill J."/>
            <person name="Rea M.C."/>
            <person name="O'Sullivan O."/>
            <person name="Ritari J."/>
            <person name="Douillard F.P."/>
            <person name="Paul Ross R."/>
            <person name="Yang R."/>
            <person name="Briner A.E."/>
            <person name="Felis G.E."/>
            <person name="de Vos W.M."/>
            <person name="Barrangou R."/>
            <person name="Klaenhammer T.R."/>
            <person name="Caufield P.W."/>
            <person name="Cui Y."/>
            <person name="Zhang H."/>
            <person name="O'Toole P.W."/>
        </authorList>
    </citation>
    <scope>NUCLEOTIDE SEQUENCE [LARGE SCALE GENOMIC DNA]</scope>
    <source>
        <strain evidence="2 3">DSM 20690</strain>
    </source>
</reference>
<dbReference type="PATRIC" id="fig|1122148.6.peg.32"/>
<dbReference type="Proteomes" id="UP000051565">
    <property type="component" value="Unassembled WGS sequence"/>
</dbReference>
<accession>A0A0R2JZK7</accession>
<evidence type="ECO:0000313" key="2">
    <source>
        <dbReference type="EMBL" id="KRN80453.1"/>
    </source>
</evidence>
<evidence type="ECO:0000313" key="3">
    <source>
        <dbReference type="Proteomes" id="UP000051565"/>
    </source>
</evidence>
<dbReference type="OrthoDB" id="9795206at2"/>
<dbReference type="GeneID" id="61249468"/>
<keyword evidence="3" id="KW-1185">Reference proteome</keyword>
<dbReference type="RefSeq" id="WP_056997547.1">
    <property type="nucleotide sequence ID" value="NZ_FUXS01000006.1"/>
</dbReference>
<evidence type="ECO:0000259" key="1">
    <source>
        <dbReference type="PROSITE" id="PS51186"/>
    </source>
</evidence>
<dbReference type="SUPFAM" id="SSF55729">
    <property type="entry name" value="Acyl-CoA N-acyltransferases (Nat)"/>
    <property type="match status" value="1"/>
</dbReference>
<name>A0A0R2JZK7_9LACO</name>